<accession>A0A918DRM5</accession>
<evidence type="ECO:0000256" key="8">
    <source>
        <dbReference type="SAM" id="Phobius"/>
    </source>
</evidence>
<evidence type="ECO:0000256" key="5">
    <source>
        <dbReference type="ARBA" id="ARBA00022989"/>
    </source>
</evidence>
<feature type="domain" description="Peptidase M50" evidence="9">
    <location>
        <begin position="200"/>
        <end position="280"/>
    </location>
</feature>
<keyword evidence="11" id="KW-1185">Reference proteome</keyword>
<evidence type="ECO:0000256" key="4">
    <source>
        <dbReference type="ARBA" id="ARBA00022692"/>
    </source>
</evidence>
<protein>
    <recommendedName>
        <fullName evidence="9">Peptidase M50 domain-containing protein</fullName>
    </recommendedName>
</protein>
<evidence type="ECO:0000256" key="7">
    <source>
        <dbReference type="SAM" id="Coils"/>
    </source>
</evidence>
<feature type="transmembrane region" description="Helical" evidence="8">
    <location>
        <begin position="428"/>
        <end position="449"/>
    </location>
</feature>
<dbReference type="Pfam" id="PF05402">
    <property type="entry name" value="PqqD"/>
    <property type="match status" value="1"/>
</dbReference>
<dbReference type="RefSeq" id="WP_188860087.1">
    <property type="nucleotide sequence ID" value="NZ_BMLT01000003.1"/>
</dbReference>
<evidence type="ECO:0000313" key="10">
    <source>
        <dbReference type="EMBL" id="GGO80203.1"/>
    </source>
</evidence>
<comment type="caution">
    <text evidence="10">The sequence shown here is derived from an EMBL/GenBank/DDBJ whole genome shotgun (WGS) entry which is preliminary data.</text>
</comment>
<dbReference type="CDD" id="cd05709">
    <property type="entry name" value="S2P-M50"/>
    <property type="match status" value="1"/>
</dbReference>
<dbReference type="Pfam" id="PF02163">
    <property type="entry name" value="Peptidase_M50"/>
    <property type="match status" value="1"/>
</dbReference>
<comment type="cofactor">
    <cofactor evidence="1">
        <name>Zn(2+)</name>
        <dbReference type="ChEBI" id="CHEBI:29105"/>
    </cofactor>
</comment>
<evidence type="ECO:0000259" key="9">
    <source>
        <dbReference type="Pfam" id="PF02163"/>
    </source>
</evidence>
<name>A0A918DRM5_9GAMM</name>
<keyword evidence="6 8" id="KW-0472">Membrane</keyword>
<keyword evidence="7" id="KW-0175">Coiled coil</keyword>
<evidence type="ECO:0000256" key="1">
    <source>
        <dbReference type="ARBA" id="ARBA00001947"/>
    </source>
</evidence>
<proteinExistence type="inferred from homology"/>
<dbReference type="Gene3D" id="1.10.10.1150">
    <property type="entry name" value="Coenzyme PQQ synthesis protein D (PqqD)"/>
    <property type="match status" value="1"/>
</dbReference>
<evidence type="ECO:0000313" key="11">
    <source>
        <dbReference type="Proteomes" id="UP000599578"/>
    </source>
</evidence>
<comment type="similarity">
    <text evidence="3">Belongs to the peptidase M50B family.</text>
</comment>
<dbReference type="InterPro" id="IPR041881">
    <property type="entry name" value="PqqD_sf"/>
</dbReference>
<keyword evidence="5 8" id="KW-1133">Transmembrane helix</keyword>
<gene>
    <name evidence="10" type="ORF">GCM10011348_16390</name>
</gene>
<dbReference type="SUPFAM" id="SSF111369">
    <property type="entry name" value="HlyD-like secretion proteins"/>
    <property type="match status" value="1"/>
</dbReference>
<dbReference type="GO" id="GO:0016020">
    <property type="term" value="C:membrane"/>
    <property type="evidence" value="ECO:0007669"/>
    <property type="project" value="InterPro"/>
</dbReference>
<evidence type="ECO:0000256" key="2">
    <source>
        <dbReference type="ARBA" id="ARBA00004127"/>
    </source>
</evidence>
<feature type="transmembrane region" description="Helical" evidence="8">
    <location>
        <begin position="361"/>
        <end position="383"/>
    </location>
</feature>
<feature type="transmembrane region" description="Helical" evidence="8">
    <location>
        <begin position="284"/>
        <end position="303"/>
    </location>
</feature>
<dbReference type="EMBL" id="BMLT01000003">
    <property type="protein sequence ID" value="GGO80203.1"/>
    <property type="molecule type" value="Genomic_DNA"/>
</dbReference>
<feature type="transmembrane region" description="Helical" evidence="8">
    <location>
        <begin position="154"/>
        <end position="177"/>
    </location>
</feature>
<evidence type="ECO:0000256" key="6">
    <source>
        <dbReference type="ARBA" id="ARBA00023136"/>
    </source>
</evidence>
<dbReference type="Proteomes" id="UP000599578">
    <property type="component" value="Unassembled WGS sequence"/>
</dbReference>
<dbReference type="GO" id="GO:0004222">
    <property type="term" value="F:metalloendopeptidase activity"/>
    <property type="evidence" value="ECO:0007669"/>
    <property type="project" value="InterPro"/>
</dbReference>
<dbReference type="GO" id="GO:0031293">
    <property type="term" value="P:membrane protein intracellular domain proteolysis"/>
    <property type="evidence" value="ECO:0007669"/>
    <property type="project" value="TreeGrafter"/>
</dbReference>
<feature type="transmembrane region" description="Helical" evidence="8">
    <location>
        <begin position="256"/>
        <end position="278"/>
    </location>
</feature>
<comment type="subcellular location">
    <subcellularLocation>
        <location evidence="2">Endomembrane system</location>
        <topology evidence="2">Multi-pass membrane protein</topology>
    </subcellularLocation>
</comment>
<reference evidence="10 11" key="1">
    <citation type="journal article" date="2014" name="Int. J. Syst. Evol. Microbiol.">
        <title>Complete genome sequence of Corynebacterium casei LMG S-19264T (=DSM 44701T), isolated from a smear-ripened cheese.</title>
        <authorList>
            <consortium name="US DOE Joint Genome Institute (JGI-PGF)"/>
            <person name="Walter F."/>
            <person name="Albersmeier A."/>
            <person name="Kalinowski J."/>
            <person name="Ruckert C."/>
        </authorList>
    </citation>
    <scope>NUCLEOTIDE SEQUENCE [LARGE SCALE GENOMIC DNA]</scope>
    <source>
        <strain evidence="10 11">CGMCC 1.7286</strain>
    </source>
</reference>
<dbReference type="GO" id="GO:0005737">
    <property type="term" value="C:cytoplasm"/>
    <property type="evidence" value="ECO:0007669"/>
    <property type="project" value="TreeGrafter"/>
</dbReference>
<dbReference type="InterPro" id="IPR008792">
    <property type="entry name" value="PQQD"/>
</dbReference>
<dbReference type="InterPro" id="IPR008915">
    <property type="entry name" value="Peptidase_M50"/>
</dbReference>
<evidence type="ECO:0000256" key="3">
    <source>
        <dbReference type="ARBA" id="ARBA00007931"/>
    </source>
</evidence>
<dbReference type="PANTHER" id="PTHR13325:SF3">
    <property type="entry name" value="MEMBRANE-BOUND TRANSCRIPTION FACTOR SITE-2 PROTEASE"/>
    <property type="match status" value="1"/>
</dbReference>
<feature type="transmembrane region" description="Helical" evidence="8">
    <location>
        <begin position="189"/>
        <end position="206"/>
    </location>
</feature>
<organism evidence="10 11">
    <name type="scientific">Marinobacterium nitratireducens</name>
    <dbReference type="NCBI Taxonomy" id="518897"/>
    <lineage>
        <taxon>Bacteria</taxon>
        <taxon>Pseudomonadati</taxon>
        <taxon>Pseudomonadota</taxon>
        <taxon>Gammaproteobacteria</taxon>
        <taxon>Oceanospirillales</taxon>
        <taxon>Oceanospirillaceae</taxon>
        <taxon>Marinobacterium</taxon>
    </lineage>
</organism>
<feature type="transmembrane region" description="Helical" evidence="8">
    <location>
        <begin position="389"/>
        <end position="408"/>
    </location>
</feature>
<dbReference type="GO" id="GO:0012505">
    <property type="term" value="C:endomembrane system"/>
    <property type="evidence" value="ECO:0007669"/>
    <property type="project" value="UniProtKB-SubCell"/>
</dbReference>
<feature type="coiled-coil region" evidence="7">
    <location>
        <begin position="502"/>
        <end position="547"/>
    </location>
</feature>
<dbReference type="InterPro" id="IPR001193">
    <property type="entry name" value="MBTPS2"/>
</dbReference>
<keyword evidence="4 8" id="KW-0812">Transmembrane</keyword>
<dbReference type="PANTHER" id="PTHR13325">
    <property type="entry name" value="PROTEASE M50 MEMBRANE-BOUND TRANSCRIPTION FACTOR SITE 2 PROTEASE"/>
    <property type="match status" value="1"/>
</dbReference>
<dbReference type="AlphaFoldDB" id="A0A918DRM5"/>
<sequence>MSDNYFDSAWYRVRHLRLQLRSHARTHRQVYRGQTWFVVQDPQSGQFHRLSPSANLFVSLLDGERSVDDAWQELGKRLGNEQPGQAEVIRLLSQLHRADLLIGDRLPDLDETGRRARRLRRSRLGQRLRNPLAVRLPLLDPDAFLRRTAPLVRWIFGPPGIVLWCLLVPGAALLALLNWSELTHNVVDRVLSAGNILLMIAAYLVVKTLHELGHGYAVRRWGGEVHEIGLMFLVFMPVPYVDASASSAFRSKWQRAAVASAGIIVELFLAALATLAWVLMEPGLARAFAFNVMAIAGVSTFLFNGNPLLRFDGYYVLSDLIEIPNLGKRANEYFFYLLKTRLLGLNGQRSPVQAPGEARWLLGYSISSFCYRLMLMAWIAWFLLTKVPVAGVLLAAYMLFNSLLLPLARGLKFLLMSPSLQGRRRYSLLLSGSLAAALALLLGVVPLPYSTLVVGVVWVPEEASLRTETDGTVAEVLAAPNSFVRSGTPLIRLEDPLLHTDIRILEAERRELEARLQAARQNDQVQVRMIQEQLRRTAAALELLQERAARLVLVARNDGIFTVQAPEDLPGRYFPRGTPLAHVIGERQTLIQTLIDQSAIELVRDHTRQVDVRFVQHIETALPAQVTRDTPAAVDNVPPQALALVDGGRIALDPEDPQRKRLLERMFRLELKLQQSPPDGVIGERVHIRFDHGAQPLLPRLVRSLRQLFLARINA</sequence>